<feature type="binding site" evidence="6">
    <location>
        <position position="200"/>
    </location>
    <ligand>
        <name>substrate</name>
    </ligand>
</feature>
<feature type="site" description="Plays an important role in maintaining the position of the catalytic nucleophile" evidence="7">
    <location>
        <position position="194"/>
    </location>
</feature>
<protein>
    <recommendedName>
        <fullName evidence="4">Mannan endo-1,4-beta-mannosidase</fullName>
        <ecNumber evidence="4">3.2.1.78</ecNumber>
    </recommendedName>
</protein>
<dbReference type="Gene3D" id="3.20.20.80">
    <property type="entry name" value="Glycosidases"/>
    <property type="match status" value="1"/>
</dbReference>
<comment type="similarity">
    <text evidence="1 4 8">Belongs to the glycosyl hydrolase 26 family.</text>
</comment>
<dbReference type="PIRSF" id="PIRSF018168">
    <property type="entry name" value="Mannan-1_4-beta-mannosidase"/>
    <property type="match status" value="1"/>
</dbReference>
<feature type="domain" description="GH26" evidence="9">
    <location>
        <begin position="38"/>
        <end position="365"/>
    </location>
</feature>
<evidence type="ECO:0000256" key="1">
    <source>
        <dbReference type="ARBA" id="ARBA00007754"/>
    </source>
</evidence>
<dbReference type="GO" id="GO:0006080">
    <property type="term" value="P:substituted mannan metabolic process"/>
    <property type="evidence" value="ECO:0007669"/>
    <property type="project" value="UniProtKB-UniRule"/>
</dbReference>
<evidence type="ECO:0000256" key="2">
    <source>
        <dbReference type="ARBA" id="ARBA00022801"/>
    </source>
</evidence>
<dbReference type="GO" id="GO:0005576">
    <property type="term" value="C:extracellular region"/>
    <property type="evidence" value="ECO:0007669"/>
    <property type="project" value="UniProtKB-SubCell"/>
</dbReference>
<dbReference type="EMBL" id="JAATJJ010000002">
    <property type="protein sequence ID" value="NJB72811.1"/>
    <property type="molecule type" value="Genomic_DNA"/>
</dbReference>
<gene>
    <name evidence="10" type="ORF">GGR42_003302</name>
</gene>
<feature type="binding site" evidence="6">
    <location>
        <position position="266"/>
    </location>
    <ligand>
        <name>substrate</name>
    </ligand>
</feature>
<dbReference type="Proteomes" id="UP000590442">
    <property type="component" value="Unassembled WGS sequence"/>
</dbReference>
<dbReference type="RefSeq" id="WP_167966284.1">
    <property type="nucleotide sequence ID" value="NZ_JAATJJ010000002.1"/>
</dbReference>
<keyword evidence="4" id="KW-0119">Carbohydrate metabolism</keyword>
<evidence type="ECO:0000313" key="11">
    <source>
        <dbReference type="Proteomes" id="UP000590442"/>
    </source>
</evidence>
<evidence type="ECO:0000313" key="10">
    <source>
        <dbReference type="EMBL" id="NJB72811.1"/>
    </source>
</evidence>
<dbReference type="InterPro" id="IPR017853">
    <property type="entry name" value="GH"/>
</dbReference>
<dbReference type="InterPro" id="IPR016714">
    <property type="entry name" value="MANB/E"/>
</dbReference>
<comment type="catalytic activity">
    <reaction evidence="4">
        <text>Random hydrolysis of (1-&gt;4)-beta-D-mannosidic linkages in mannans, galactomannans and glucomannans.</text>
        <dbReference type="EC" id="3.2.1.78"/>
    </reaction>
</comment>
<dbReference type="Pfam" id="PF02156">
    <property type="entry name" value="Glyco_hydro_26"/>
    <property type="match status" value="1"/>
</dbReference>
<dbReference type="PROSITE" id="PS51257">
    <property type="entry name" value="PROKAR_LIPOPROTEIN"/>
    <property type="match status" value="1"/>
</dbReference>
<proteinExistence type="inferred from homology"/>
<evidence type="ECO:0000256" key="6">
    <source>
        <dbReference type="PIRSR" id="PIRSR018168-2"/>
    </source>
</evidence>
<comment type="subcellular location">
    <subcellularLocation>
        <location evidence="4">Secreted</location>
    </subcellularLocation>
</comment>
<name>A0A846QWU0_9FLAO</name>
<dbReference type="InterPro" id="IPR022790">
    <property type="entry name" value="GH26_dom"/>
</dbReference>
<dbReference type="PANTHER" id="PTHR40079:SF4">
    <property type="entry name" value="GH26 DOMAIN-CONTAINING PROTEIN-RELATED"/>
    <property type="match status" value="1"/>
</dbReference>
<evidence type="ECO:0000256" key="4">
    <source>
        <dbReference type="PIRNR" id="PIRNR018168"/>
    </source>
</evidence>
<dbReference type="PROSITE" id="PS51764">
    <property type="entry name" value="GH26"/>
    <property type="match status" value="1"/>
</dbReference>
<keyword evidence="2 4" id="KW-0378">Hydrolase</keyword>
<comment type="caution">
    <text evidence="10">The sequence shown here is derived from an EMBL/GenBank/DDBJ whole genome shotgun (WGS) entry which is preliminary data.</text>
</comment>
<dbReference type="PANTHER" id="PTHR40079">
    <property type="entry name" value="MANNAN ENDO-1,4-BETA-MANNOSIDASE E-RELATED"/>
    <property type="match status" value="1"/>
</dbReference>
<keyword evidence="11" id="KW-1185">Reference proteome</keyword>
<dbReference type="GO" id="GO:0016985">
    <property type="term" value="F:mannan endo-1,4-beta-mannosidase activity"/>
    <property type="evidence" value="ECO:0007669"/>
    <property type="project" value="UniProtKB-UniRule"/>
</dbReference>
<feature type="binding site" evidence="6">
    <location>
        <position position="135"/>
    </location>
    <ligand>
        <name>substrate</name>
    </ligand>
</feature>
<evidence type="ECO:0000256" key="8">
    <source>
        <dbReference type="PROSITE-ProRule" id="PRU01100"/>
    </source>
</evidence>
<evidence type="ECO:0000256" key="5">
    <source>
        <dbReference type="PIRSR" id="PIRSR018168-1"/>
    </source>
</evidence>
<dbReference type="EC" id="3.2.1.78" evidence="4"/>
<keyword evidence="4" id="KW-0964">Secreted</keyword>
<evidence type="ECO:0000256" key="7">
    <source>
        <dbReference type="PIRSR" id="PIRSR018168-3"/>
    </source>
</evidence>
<dbReference type="AlphaFoldDB" id="A0A846QWU0"/>
<reference evidence="10 11" key="1">
    <citation type="submission" date="2020-03" db="EMBL/GenBank/DDBJ databases">
        <title>Genomic Encyclopedia of Type Strains, Phase IV (KMG-IV): sequencing the most valuable type-strain genomes for metagenomic binning, comparative biology and taxonomic classification.</title>
        <authorList>
            <person name="Goeker M."/>
        </authorList>
    </citation>
    <scope>NUCLEOTIDE SEQUENCE [LARGE SCALE GENOMIC DNA]</scope>
    <source>
        <strain evidence="10 11">DSM 29762</strain>
    </source>
</reference>
<feature type="active site" description="Proton donor" evidence="5 8">
    <location>
        <position position="195"/>
    </location>
</feature>
<keyword evidence="3 4" id="KW-0326">Glycosidase</keyword>
<evidence type="ECO:0000259" key="9">
    <source>
        <dbReference type="PROSITE" id="PS51764"/>
    </source>
</evidence>
<organism evidence="10 11">
    <name type="scientific">Saonia flava</name>
    <dbReference type="NCBI Taxonomy" id="523696"/>
    <lineage>
        <taxon>Bacteria</taxon>
        <taxon>Pseudomonadati</taxon>
        <taxon>Bacteroidota</taxon>
        <taxon>Flavobacteriia</taxon>
        <taxon>Flavobacteriales</taxon>
        <taxon>Flavobacteriaceae</taxon>
        <taxon>Saonia</taxon>
    </lineage>
</organism>
<dbReference type="PRINTS" id="PR00739">
    <property type="entry name" value="GLHYDRLASE26"/>
</dbReference>
<feature type="active site" description="Nucleophile" evidence="5 8">
    <location>
        <position position="300"/>
    </location>
</feature>
<sequence>MKKKYVLVLCSVIALSSCKSLYNKEYFKPDLTDDKVSLSVKKLHKKLYYTSTNGFAIGHQDATSYGIGWNYSDNPNKIRSDVNDLVGDFPAVYGYDIGHIELAHKANLDDVDFDTMRKLIIEAHKNGSIITLSWHLDNPVTGGDSWDPTSAVSSIISGGSEKEKYNLWISRLAQFIKSLSYKGKKIPVIFRPFHEMNGAWFWWGESNCSAEDYKTLWKETVHLLRDKHKLHNIMYAYSPNKLNPNDDYLKYYPGDDYVDILGIDIYDFNNAEDYIKSLNHDLNLVREIAKEKNKLYAFTETGIEKIQTPNWFTEVIYPNIANSGIAWVLFWRNARLDHHYMSYRGHISEEDFKKFKELPQTLFQKDMNNLKY</sequence>
<evidence type="ECO:0000256" key="3">
    <source>
        <dbReference type="ARBA" id="ARBA00023295"/>
    </source>
</evidence>
<dbReference type="InterPro" id="IPR000805">
    <property type="entry name" value="Glyco_hydro_26"/>
</dbReference>
<accession>A0A846QWU0</accession>
<dbReference type="SUPFAM" id="SSF51445">
    <property type="entry name" value="(Trans)glycosidases"/>
    <property type="match status" value="1"/>
</dbReference>